<proteinExistence type="predicted"/>
<keyword evidence="3 6" id="KW-0812">Transmembrane</keyword>
<accession>A0A9D5K941</accession>
<keyword evidence="4 6" id="KW-1133">Transmembrane helix</keyword>
<feature type="transmembrane region" description="Helical" evidence="6">
    <location>
        <begin position="230"/>
        <end position="247"/>
    </location>
</feature>
<evidence type="ECO:0000313" key="8">
    <source>
        <dbReference type="Proteomes" id="UP000630660"/>
    </source>
</evidence>
<dbReference type="InterPro" id="IPR050833">
    <property type="entry name" value="Poly_Biosynth_Transport"/>
</dbReference>
<protein>
    <submittedName>
        <fullName evidence="7">Oligosaccharide flippase family protein</fullName>
    </submittedName>
</protein>
<evidence type="ECO:0000313" key="7">
    <source>
        <dbReference type="EMBL" id="MBD3364370.1"/>
    </source>
</evidence>
<keyword evidence="5 6" id="KW-0472">Membrane</keyword>
<feature type="transmembrane region" description="Helical" evidence="6">
    <location>
        <begin position="200"/>
        <end position="218"/>
    </location>
</feature>
<reference evidence="7" key="1">
    <citation type="submission" date="2019-11" db="EMBL/GenBank/DDBJ databases">
        <title>Microbial mats filling the niche in hypersaline microbial mats.</title>
        <authorList>
            <person name="Wong H.L."/>
            <person name="Macleod F.I."/>
            <person name="White R.A. III"/>
            <person name="Burns B.P."/>
        </authorList>
    </citation>
    <scope>NUCLEOTIDE SEQUENCE</scope>
    <source>
        <strain evidence="7">Bin_327</strain>
    </source>
</reference>
<dbReference type="PANTHER" id="PTHR30250">
    <property type="entry name" value="PST FAMILY PREDICTED COLANIC ACID TRANSPORTER"/>
    <property type="match status" value="1"/>
</dbReference>
<feature type="transmembrane region" description="Helical" evidence="6">
    <location>
        <begin position="164"/>
        <end position="188"/>
    </location>
</feature>
<feature type="transmembrane region" description="Helical" evidence="6">
    <location>
        <begin position="484"/>
        <end position="506"/>
    </location>
</feature>
<keyword evidence="2" id="KW-1003">Cell membrane</keyword>
<evidence type="ECO:0000256" key="4">
    <source>
        <dbReference type="ARBA" id="ARBA00022989"/>
    </source>
</evidence>
<gene>
    <name evidence="7" type="ORF">GF359_04050</name>
</gene>
<feature type="transmembrane region" description="Helical" evidence="6">
    <location>
        <begin position="377"/>
        <end position="400"/>
    </location>
</feature>
<feature type="transmembrane region" description="Helical" evidence="6">
    <location>
        <begin position="277"/>
        <end position="295"/>
    </location>
</feature>
<evidence type="ECO:0000256" key="2">
    <source>
        <dbReference type="ARBA" id="ARBA00022475"/>
    </source>
</evidence>
<dbReference type="EMBL" id="WJKJ01000130">
    <property type="protein sequence ID" value="MBD3364370.1"/>
    <property type="molecule type" value="Genomic_DNA"/>
</dbReference>
<dbReference type="PANTHER" id="PTHR30250:SF11">
    <property type="entry name" value="O-ANTIGEN TRANSPORTER-RELATED"/>
    <property type="match status" value="1"/>
</dbReference>
<feature type="transmembrane region" description="Helical" evidence="6">
    <location>
        <begin position="52"/>
        <end position="73"/>
    </location>
</feature>
<dbReference type="Proteomes" id="UP000630660">
    <property type="component" value="Unassembled WGS sequence"/>
</dbReference>
<evidence type="ECO:0000256" key="1">
    <source>
        <dbReference type="ARBA" id="ARBA00004651"/>
    </source>
</evidence>
<feature type="transmembrane region" description="Helical" evidence="6">
    <location>
        <begin position="436"/>
        <end position="454"/>
    </location>
</feature>
<feature type="transmembrane region" description="Helical" evidence="6">
    <location>
        <begin position="254"/>
        <end position="271"/>
    </location>
</feature>
<evidence type="ECO:0000256" key="3">
    <source>
        <dbReference type="ARBA" id="ARBA00022692"/>
    </source>
</evidence>
<name>A0A9D5K941_UNCW3</name>
<feature type="transmembrane region" description="Helical" evidence="6">
    <location>
        <begin position="342"/>
        <end position="365"/>
    </location>
</feature>
<evidence type="ECO:0000256" key="5">
    <source>
        <dbReference type="ARBA" id="ARBA00023136"/>
    </source>
</evidence>
<dbReference type="Pfam" id="PF13440">
    <property type="entry name" value="Polysacc_synt_3"/>
    <property type="match status" value="1"/>
</dbReference>
<feature type="transmembrane region" description="Helical" evidence="6">
    <location>
        <begin position="85"/>
        <end position="107"/>
    </location>
</feature>
<sequence>MKLKDLKSLSKDTIIYGVGSATRQIVLVLMAPLFAAYLTVDRFGSRAMLTALYGFLQIIILLAINQAVIADYYKVKTEKERRSIVSTAFVFSFLTSLIVGGLVFTFASFLPEVMSFLGIPISNGIMGLEIPEAIPILKLFSVYTVFTPPTFIILAMLQSRKRPLPYTIFSVTQGVVRVGLMVLFLVVLKRELRGVFEADALLAVGTFPVLIIFVMLYSKGIKFSKKHLKSMLQYSAPLLLTAAFFWGKEMLDRFLILIYLTEAHVGIFAFARNFPKVVSFLLVTPLNWAWIPYAFSIKDKPEMPGTLSRVLTYFLLISGWLLIILTGSATELLQIIAKQWQYWLGAPYVPLLIFSIILFAANRIISTPFHLKRKTSYITITSSISTVLVAAINIVLLPFIKLYASAIAPVIGYGTAMVVSIILVRKYLKIPYEMKRIILISVFSIFISIVLYFWHPFFPSVRVSCVNVTAAYFYWHRLSPLFSFLVKCGVGTIAYVVLLLCAGFLLPGERNLIKTKLSRTKQ</sequence>
<feature type="transmembrane region" description="Helical" evidence="6">
    <location>
        <begin position="21"/>
        <end position="40"/>
    </location>
</feature>
<comment type="caution">
    <text evidence="7">The sequence shown here is derived from an EMBL/GenBank/DDBJ whole genome shotgun (WGS) entry which is preliminary data.</text>
</comment>
<comment type="subcellular location">
    <subcellularLocation>
        <location evidence="1">Cell membrane</location>
        <topology evidence="1">Multi-pass membrane protein</topology>
    </subcellularLocation>
</comment>
<feature type="transmembrane region" description="Helical" evidence="6">
    <location>
        <begin position="406"/>
        <end position="424"/>
    </location>
</feature>
<dbReference type="GO" id="GO:0005886">
    <property type="term" value="C:plasma membrane"/>
    <property type="evidence" value="ECO:0007669"/>
    <property type="project" value="UniProtKB-SubCell"/>
</dbReference>
<feature type="transmembrane region" description="Helical" evidence="6">
    <location>
        <begin position="307"/>
        <end position="330"/>
    </location>
</feature>
<evidence type="ECO:0000256" key="6">
    <source>
        <dbReference type="SAM" id="Phobius"/>
    </source>
</evidence>
<organism evidence="7 8">
    <name type="scientific">candidate division WOR-3 bacterium</name>
    <dbReference type="NCBI Taxonomy" id="2052148"/>
    <lineage>
        <taxon>Bacteria</taxon>
        <taxon>Bacteria division WOR-3</taxon>
    </lineage>
</organism>
<dbReference type="AlphaFoldDB" id="A0A9D5K941"/>